<keyword evidence="3" id="KW-1185">Reference proteome</keyword>
<name>A0A5J5F179_9PEZI</name>
<gene>
    <name evidence="2" type="ORF">FN846DRAFT_598777</name>
</gene>
<feature type="region of interest" description="Disordered" evidence="1">
    <location>
        <begin position="144"/>
        <end position="207"/>
    </location>
</feature>
<proteinExistence type="predicted"/>
<evidence type="ECO:0000313" key="2">
    <source>
        <dbReference type="EMBL" id="KAA8909665.1"/>
    </source>
</evidence>
<feature type="compositionally biased region" description="Basic residues" evidence="1">
    <location>
        <begin position="198"/>
        <end position="207"/>
    </location>
</feature>
<dbReference type="EMBL" id="VXIS01000055">
    <property type="protein sequence ID" value="KAA8909665.1"/>
    <property type="molecule type" value="Genomic_DNA"/>
</dbReference>
<evidence type="ECO:0000256" key="1">
    <source>
        <dbReference type="SAM" id="MobiDB-lite"/>
    </source>
</evidence>
<dbReference type="Proteomes" id="UP000326924">
    <property type="component" value="Unassembled WGS sequence"/>
</dbReference>
<accession>A0A5J5F179</accession>
<protein>
    <submittedName>
        <fullName evidence="2">Uncharacterized protein</fullName>
    </submittedName>
</protein>
<reference evidence="2 3" key="1">
    <citation type="submission" date="2019-09" db="EMBL/GenBank/DDBJ databases">
        <title>Draft genome of the ectomycorrhizal ascomycete Sphaerosporella brunnea.</title>
        <authorList>
            <consortium name="DOE Joint Genome Institute"/>
            <person name="Benucci G.M."/>
            <person name="Marozzi G."/>
            <person name="Antonielli L."/>
            <person name="Sanchez S."/>
            <person name="Marco P."/>
            <person name="Wang X."/>
            <person name="Falini L.B."/>
            <person name="Barry K."/>
            <person name="Haridas S."/>
            <person name="Lipzen A."/>
            <person name="Labutti K."/>
            <person name="Grigoriev I.V."/>
            <person name="Murat C."/>
            <person name="Martin F."/>
            <person name="Albertini E."/>
            <person name="Donnini D."/>
            <person name="Bonito G."/>
        </authorList>
    </citation>
    <scope>NUCLEOTIDE SEQUENCE [LARGE SCALE GENOMIC DNA]</scope>
    <source>
        <strain evidence="2 3">Sb_GMNB300</strain>
    </source>
</reference>
<sequence length="207" mass="23439">MRGALGGMWTRARMRLMRWMSDDSCSRSLAGGISRRHARHTPHDIFPARTPAQMRCILDQHAHGCDPAYWISKWYTRRTASPFDATTPCLVHLHRSRPGLPATSACGRISGDLLFRGAKLRLLYLPLLTRAGSLYASCEPLGHPINTHHRPTQPTTKRFDTNAKPPLDSNKPKSHHHHHTSHIETARRYPPPPGHLHATCRGRKRDL</sequence>
<evidence type="ECO:0000313" key="3">
    <source>
        <dbReference type="Proteomes" id="UP000326924"/>
    </source>
</evidence>
<comment type="caution">
    <text evidence="2">The sequence shown here is derived from an EMBL/GenBank/DDBJ whole genome shotgun (WGS) entry which is preliminary data.</text>
</comment>
<dbReference type="InParanoid" id="A0A5J5F179"/>
<organism evidence="2 3">
    <name type="scientific">Sphaerosporella brunnea</name>
    <dbReference type="NCBI Taxonomy" id="1250544"/>
    <lineage>
        <taxon>Eukaryota</taxon>
        <taxon>Fungi</taxon>
        <taxon>Dikarya</taxon>
        <taxon>Ascomycota</taxon>
        <taxon>Pezizomycotina</taxon>
        <taxon>Pezizomycetes</taxon>
        <taxon>Pezizales</taxon>
        <taxon>Pyronemataceae</taxon>
        <taxon>Sphaerosporella</taxon>
    </lineage>
</organism>
<dbReference type="AlphaFoldDB" id="A0A5J5F179"/>